<feature type="compositionally biased region" description="Pro residues" evidence="6">
    <location>
        <begin position="554"/>
        <end position="574"/>
    </location>
</feature>
<dbReference type="Pfam" id="PF11626">
    <property type="entry name" value="Rap1_C"/>
    <property type="match status" value="1"/>
</dbReference>
<dbReference type="InterPro" id="IPR036420">
    <property type="entry name" value="BRCT_dom_sf"/>
</dbReference>
<comment type="similarity">
    <text evidence="5">Belongs to the RAP1 family.</text>
</comment>
<dbReference type="SUPFAM" id="SSF46774">
    <property type="entry name" value="ARID-like"/>
    <property type="match status" value="1"/>
</dbReference>
<evidence type="ECO:0000313" key="10">
    <source>
        <dbReference type="Proteomes" id="UP001160390"/>
    </source>
</evidence>
<sequence length="766" mass="84403">MASGITYNGVPSEEGGKLFKDVKFWVALRVPMRSRWVELIRSNGGSVVPSERQADMLIADDARKDAPKGSYTWKFIEDSVNCGMAQIKDKYLIGPDPDLPRPAASGTLARGKRVPYTPADDAVLVKWVLAQAHREESKLKLFQEFERILYYLAAPHNLHAVVSHPTNFGKNSRHTWQSWLDRWNKKLALLPRGQLDAIAASAPADTAATTHHPTHSPPPPPSAQAPKSKGSPKPSPKPAPKSSPKKQSTMARPKDIPDTIPETPQREPSPDLLDHLSDASSPIAGSEELEKERNLLLDLQTYASVNGLPLNISPTIKGQPVSLYKMVTLLDGATDDIDWEAITRGLGFDASRAIIVRAVQQVWNDNLKDFLEDVESFDEEEEEQEEDELELDLDQDQGDELESHPGSEDLATPRASKKRPLSRREDDTSSPRPPKRNRIDPYDDLPSSPPAQFPRQKRPALGSPILGSYTPERQLPSSRRTSSTNRNNLTTPIVKMPQLPTHESSYDVTPSQQLDLEAQHTESPVKVVRRPQHTHTSPAGDGSPRPRRPSHPATAPPAPRSNPPPPTTPKPLPKPAKRRTLPASFARSNSPKSPPARPPRRSTPPRGPPSPHPIPTTGNDRNDTGNVTPRATNAHISEPTTIEGWVEHYQSLGYTHAMVVKAMTATTMTPGCLTAHALESLSAGNGIPKNTEGIWTDRDDKALRSLMSLGERIEDEPTDAGEHQVLQKALRERRRLLHKHGQQRMDQRELLLQASDAIPSSSGGGR</sequence>
<dbReference type="Gene3D" id="1.10.10.2170">
    <property type="match status" value="1"/>
</dbReference>
<proteinExistence type="inferred from homology"/>
<dbReference type="GO" id="GO:0042162">
    <property type="term" value="F:telomeric DNA binding"/>
    <property type="evidence" value="ECO:0007669"/>
    <property type="project" value="TreeGrafter"/>
</dbReference>
<comment type="function">
    <text evidence="5">Involved in the regulation of telomere length, clustering and has a specific role in telomere position effect (TPE).</text>
</comment>
<keyword evidence="5" id="KW-0779">Telomere</keyword>
<dbReference type="CDD" id="cd16100">
    <property type="entry name" value="ARID"/>
    <property type="match status" value="1"/>
</dbReference>
<comment type="subunit">
    <text evidence="5">Homodimer.</text>
</comment>
<feature type="compositionally biased region" description="Basic and acidic residues" evidence="6">
    <location>
        <begin position="264"/>
        <end position="277"/>
    </location>
</feature>
<dbReference type="Pfam" id="PF16589">
    <property type="entry name" value="BRCT_2"/>
    <property type="match status" value="1"/>
</dbReference>
<organism evidence="9 10">
    <name type="scientific">Clonostachys chloroleuca</name>
    <dbReference type="NCBI Taxonomy" id="1926264"/>
    <lineage>
        <taxon>Eukaryota</taxon>
        <taxon>Fungi</taxon>
        <taxon>Dikarya</taxon>
        <taxon>Ascomycota</taxon>
        <taxon>Pezizomycotina</taxon>
        <taxon>Sordariomycetes</taxon>
        <taxon>Hypocreomycetidae</taxon>
        <taxon>Hypocreales</taxon>
        <taxon>Bionectriaceae</taxon>
        <taxon>Clonostachys</taxon>
    </lineage>
</organism>
<dbReference type="GO" id="GO:0010833">
    <property type="term" value="P:telomere maintenance via telomere lengthening"/>
    <property type="evidence" value="ECO:0007669"/>
    <property type="project" value="UniProtKB-UniRule"/>
</dbReference>
<dbReference type="GO" id="GO:0070187">
    <property type="term" value="C:shelterin complex"/>
    <property type="evidence" value="ECO:0007669"/>
    <property type="project" value="TreeGrafter"/>
</dbReference>
<feature type="compositionally biased region" description="Polar residues" evidence="6">
    <location>
        <begin position="616"/>
        <end position="636"/>
    </location>
</feature>
<feature type="region of interest" description="Disordered" evidence="6">
    <location>
        <begin position="397"/>
        <end position="636"/>
    </location>
</feature>
<dbReference type="PANTHER" id="PTHR16466">
    <property type="entry name" value="TELOMERE REPEAT-BINDING FACTOR 2-INTERACTING PROTEIN 1"/>
    <property type="match status" value="1"/>
</dbReference>
<evidence type="ECO:0000256" key="5">
    <source>
        <dbReference type="RuleBase" id="RU367107"/>
    </source>
</evidence>
<feature type="compositionally biased region" description="Low complexity" evidence="6">
    <location>
        <begin position="477"/>
        <end position="491"/>
    </location>
</feature>
<feature type="compositionally biased region" description="Polar residues" evidence="6">
    <location>
        <begin position="501"/>
        <end position="514"/>
    </location>
</feature>
<evidence type="ECO:0000256" key="1">
    <source>
        <dbReference type="ARBA" id="ARBA00023015"/>
    </source>
</evidence>
<dbReference type="AlphaFoldDB" id="A0AA35PYY8"/>
<dbReference type="PANTHER" id="PTHR16466:SF6">
    <property type="entry name" value="TELOMERIC REPEAT-BINDING FACTOR 2-INTERACTING PROTEIN 1"/>
    <property type="match status" value="1"/>
</dbReference>
<dbReference type="CDD" id="cd11655">
    <property type="entry name" value="rap1_myb-like"/>
    <property type="match status" value="1"/>
</dbReference>
<evidence type="ECO:0000259" key="7">
    <source>
        <dbReference type="Pfam" id="PF11626"/>
    </source>
</evidence>
<keyword evidence="5" id="KW-0158">Chromosome</keyword>
<feature type="compositionally biased region" description="Low complexity" evidence="6">
    <location>
        <begin position="202"/>
        <end position="211"/>
    </location>
</feature>
<comment type="subcellular location">
    <subcellularLocation>
        <location evidence="5">Nucleus</location>
    </subcellularLocation>
    <subcellularLocation>
        <location evidence="5">Chromosome</location>
        <location evidence="5">Telomere</location>
    </subcellularLocation>
</comment>
<accession>A0AA35PYY8</accession>
<gene>
    <name evidence="9" type="ORF">CCHLO57077_00004155</name>
</gene>
<evidence type="ECO:0000256" key="2">
    <source>
        <dbReference type="ARBA" id="ARBA00023159"/>
    </source>
</evidence>
<keyword evidence="1" id="KW-0805">Transcription regulation</keyword>
<feature type="region of interest" description="Disordered" evidence="6">
    <location>
        <begin position="202"/>
        <end position="279"/>
    </location>
</feature>
<feature type="domain" description="BRCT" evidence="8">
    <location>
        <begin position="17"/>
        <end position="85"/>
    </location>
</feature>
<dbReference type="Gene3D" id="1.10.150.60">
    <property type="entry name" value="ARID DNA-binding domain"/>
    <property type="match status" value="1"/>
</dbReference>
<feature type="domain" description="TRF2-interacting telomeric protein/Rap1 C-terminal" evidence="7">
    <location>
        <begin position="648"/>
        <end position="748"/>
    </location>
</feature>
<evidence type="ECO:0000256" key="3">
    <source>
        <dbReference type="ARBA" id="ARBA00023163"/>
    </source>
</evidence>
<evidence type="ECO:0000256" key="6">
    <source>
        <dbReference type="SAM" id="MobiDB-lite"/>
    </source>
</evidence>
<dbReference type="InterPro" id="IPR021661">
    <property type="entry name" value="Rap1_C"/>
</dbReference>
<reference evidence="9" key="1">
    <citation type="submission" date="2023-01" db="EMBL/GenBank/DDBJ databases">
        <authorList>
            <person name="Piombo E."/>
        </authorList>
    </citation>
    <scope>NUCLEOTIDE SEQUENCE</scope>
</reference>
<dbReference type="InterPro" id="IPR038104">
    <property type="entry name" value="Rap1_C_sf"/>
</dbReference>
<feature type="region of interest" description="Disordered" evidence="6">
    <location>
        <begin position="738"/>
        <end position="766"/>
    </location>
</feature>
<keyword evidence="4 5" id="KW-0539">Nucleus</keyword>
<dbReference type="Proteomes" id="UP001160390">
    <property type="component" value="Unassembled WGS sequence"/>
</dbReference>
<dbReference type="InterPro" id="IPR001357">
    <property type="entry name" value="BRCT_dom"/>
</dbReference>
<dbReference type="Gene3D" id="1.10.10.60">
    <property type="entry name" value="Homeodomain-like"/>
    <property type="match status" value="1"/>
</dbReference>
<keyword evidence="2" id="KW-0010">Activator</keyword>
<evidence type="ECO:0000259" key="8">
    <source>
        <dbReference type="Pfam" id="PF16589"/>
    </source>
</evidence>
<dbReference type="GO" id="GO:0031848">
    <property type="term" value="P:protection from non-homologous end joining at telomere"/>
    <property type="evidence" value="ECO:0007669"/>
    <property type="project" value="TreeGrafter"/>
</dbReference>
<feature type="compositionally biased region" description="Pro residues" evidence="6">
    <location>
        <begin position="592"/>
        <end position="614"/>
    </location>
</feature>
<keyword evidence="10" id="KW-1185">Reference proteome</keyword>
<keyword evidence="3" id="KW-0804">Transcription</keyword>
<protein>
    <recommendedName>
        <fullName evidence="5">DNA-binding protein RAP1</fullName>
    </recommendedName>
</protein>
<name>A0AA35PYY8_9HYPO</name>
<dbReference type="InterPro" id="IPR036431">
    <property type="entry name" value="ARID_dom_sf"/>
</dbReference>
<evidence type="ECO:0000256" key="4">
    <source>
        <dbReference type="ARBA" id="ARBA00023242"/>
    </source>
</evidence>
<evidence type="ECO:0000313" key="9">
    <source>
        <dbReference type="EMBL" id="CAI6081696.1"/>
    </source>
</evidence>
<comment type="caution">
    <text evidence="9">The sequence shown here is derived from an EMBL/GenBank/DDBJ whole genome shotgun (WGS) entry which is preliminary data.</text>
</comment>
<dbReference type="InterPro" id="IPR039595">
    <property type="entry name" value="TE2IP/Rap1"/>
</dbReference>
<dbReference type="Gene3D" id="3.40.50.10190">
    <property type="entry name" value="BRCT domain"/>
    <property type="match status" value="1"/>
</dbReference>
<dbReference type="EMBL" id="CABFNP030000705">
    <property type="protein sequence ID" value="CAI6081696.1"/>
    <property type="molecule type" value="Genomic_DNA"/>
</dbReference>